<dbReference type="GO" id="GO:0016491">
    <property type="term" value="F:oxidoreductase activity"/>
    <property type="evidence" value="ECO:0007669"/>
    <property type="project" value="UniProtKB-KW"/>
</dbReference>
<reference evidence="8" key="1">
    <citation type="submission" date="2017-09" db="EMBL/GenBank/DDBJ databases">
        <title>Depth-based differentiation of microbial function through sediment-hosted aquifers and enrichment of novel symbionts in the deep terrestrial subsurface.</title>
        <authorList>
            <person name="Probst A.J."/>
            <person name="Ladd B."/>
            <person name="Jarett J.K."/>
            <person name="Geller-Mcgrath D.E."/>
            <person name="Sieber C.M.K."/>
            <person name="Emerson J.B."/>
            <person name="Anantharaman K."/>
            <person name="Thomas B.C."/>
            <person name="Malmstrom R."/>
            <person name="Stieglmeier M."/>
            <person name="Klingl A."/>
            <person name="Woyke T."/>
            <person name="Ryan C.M."/>
            <person name="Banfield J.F."/>
        </authorList>
    </citation>
    <scope>NUCLEOTIDE SEQUENCE [LARGE SCALE GENOMIC DNA]</scope>
</reference>
<dbReference type="AlphaFoldDB" id="A0A2H0XBV8"/>
<comment type="caution">
    <text evidence="7">The sequence shown here is derived from an EMBL/GenBank/DDBJ whole genome shotgun (WGS) entry which is preliminary data.</text>
</comment>
<comment type="similarity">
    <text evidence="2">Belongs to the [NiFe]/[NiFeSe] hydrogenase large subunit family.</text>
</comment>
<evidence type="ECO:0000256" key="2">
    <source>
        <dbReference type="ARBA" id="ARBA00009292"/>
    </source>
</evidence>
<feature type="non-terminal residue" evidence="7">
    <location>
        <position position="1"/>
    </location>
</feature>
<dbReference type="PANTHER" id="PTHR43600:SF2">
    <property type="entry name" value="F420-NON-REDUCING HYDROGENASE VHU SUBUNIT A"/>
    <property type="match status" value="1"/>
</dbReference>
<evidence type="ECO:0000256" key="3">
    <source>
        <dbReference type="ARBA" id="ARBA00022596"/>
    </source>
</evidence>
<proteinExistence type="inferred from homology"/>
<dbReference type="InterPro" id="IPR001501">
    <property type="entry name" value="Ni-dep_hyd_lsu"/>
</dbReference>
<protein>
    <submittedName>
        <fullName evidence="7">Ni/Fe hydrogenase subunit alpha</fullName>
    </submittedName>
</protein>
<dbReference type="InterPro" id="IPR029014">
    <property type="entry name" value="NiFe-Hase_large"/>
</dbReference>
<evidence type="ECO:0000256" key="5">
    <source>
        <dbReference type="ARBA" id="ARBA00023002"/>
    </source>
</evidence>
<dbReference type="EMBL" id="PEYU01000045">
    <property type="protein sequence ID" value="PIS22413.1"/>
    <property type="molecule type" value="Genomic_DNA"/>
</dbReference>
<evidence type="ECO:0000256" key="6">
    <source>
        <dbReference type="PIRSR" id="PIRSR601501-1"/>
    </source>
</evidence>
<comment type="cofactor">
    <cofactor evidence="1 6">
        <name>Ni(2+)</name>
        <dbReference type="ChEBI" id="CHEBI:49786"/>
    </cofactor>
</comment>
<keyword evidence="3 6" id="KW-0533">Nickel</keyword>
<dbReference type="SUPFAM" id="SSF56762">
    <property type="entry name" value="HydB/Nqo4-like"/>
    <property type="match status" value="1"/>
</dbReference>
<keyword evidence="5" id="KW-0560">Oxidoreductase</keyword>
<dbReference type="PANTHER" id="PTHR43600">
    <property type="entry name" value="COENZYME F420 HYDROGENASE, SUBUNIT ALPHA"/>
    <property type="match status" value="1"/>
</dbReference>
<sequence>YNNLAQAIEILQCVDDSLDILKSLKIVAEKPIRKPPQAGIGVGVLEAPRGILYHMAKVNEKGIIEDYDVIVPTAQNQINIENDLKKYFNENLDKGEETLKWEAEKIIRSYDPCMSCATNFLKMEWIRL</sequence>
<evidence type="ECO:0000313" key="7">
    <source>
        <dbReference type="EMBL" id="PIS22413.1"/>
    </source>
</evidence>
<keyword evidence="4 6" id="KW-0479">Metal-binding</keyword>
<evidence type="ECO:0000313" key="8">
    <source>
        <dbReference type="Proteomes" id="UP000231252"/>
    </source>
</evidence>
<evidence type="ECO:0000256" key="4">
    <source>
        <dbReference type="ARBA" id="ARBA00022723"/>
    </source>
</evidence>
<evidence type="ECO:0000256" key="1">
    <source>
        <dbReference type="ARBA" id="ARBA00001967"/>
    </source>
</evidence>
<feature type="binding site" evidence="6">
    <location>
        <position position="116"/>
    </location>
    <ligand>
        <name>Fe cation</name>
        <dbReference type="ChEBI" id="CHEBI:24875"/>
    </ligand>
</feature>
<name>A0A2H0XBV8_UNCKA</name>
<dbReference type="Proteomes" id="UP000231252">
    <property type="component" value="Unassembled WGS sequence"/>
</dbReference>
<organism evidence="7 8">
    <name type="scientific">candidate division WWE3 bacterium CG08_land_8_20_14_0_20_41_10</name>
    <dbReference type="NCBI Taxonomy" id="1975085"/>
    <lineage>
        <taxon>Bacteria</taxon>
        <taxon>Katanobacteria</taxon>
    </lineage>
</organism>
<comment type="cofactor">
    <cofactor evidence="6">
        <name>Fe cation</name>
        <dbReference type="ChEBI" id="CHEBI:24875"/>
    </cofactor>
</comment>
<gene>
    <name evidence="7" type="ORF">COT50_02085</name>
</gene>
<accession>A0A2H0XBV8</accession>
<keyword evidence="6" id="KW-0460">Magnesium</keyword>
<dbReference type="Pfam" id="PF00374">
    <property type="entry name" value="NiFeSe_Hases"/>
    <property type="match status" value="1"/>
</dbReference>
<dbReference type="Gene3D" id="1.10.645.10">
    <property type="entry name" value="Cytochrome-c3 Hydrogenase, chain B"/>
    <property type="match status" value="1"/>
</dbReference>
<feature type="binding site" evidence="6">
    <location>
        <position position="69"/>
    </location>
    <ligand>
        <name>Mg(2+)</name>
        <dbReference type="ChEBI" id="CHEBI:18420"/>
    </ligand>
</feature>
<keyword evidence="6" id="KW-0408">Iron</keyword>
<dbReference type="GO" id="GO:0016151">
    <property type="term" value="F:nickel cation binding"/>
    <property type="evidence" value="ECO:0007669"/>
    <property type="project" value="InterPro"/>
</dbReference>
<feature type="binding site" evidence="6">
    <location>
        <position position="113"/>
    </location>
    <ligand>
        <name>Ni(2+)</name>
        <dbReference type="ChEBI" id="CHEBI:49786"/>
    </ligand>
</feature>